<comment type="caution">
    <text evidence="5">The sequence shown here is derived from an EMBL/GenBank/DDBJ whole genome shotgun (WGS) entry which is preliminary data.</text>
</comment>
<keyword evidence="2" id="KW-0863">Zinc-finger</keyword>
<evidence type="ECO:0000259" key="4">
    <source>
        <dbReference type="PROSITE" id="PS50089"/>
    </source>
</evidence>
<evidence type="ECO:0000313" key="6">
    <source>
        <dbReference type="EMBL" id="CAE8656892.1"/>
    </source>
</evidence>
<dbReference type="InterPro" id="IPR016024">
    <property type="entry name" value="ARM-type_fold"/>
</dbReference>
<dbReference type="SUPFAM" id="SSF48371">
    <property type="entry name" value="ARM repeat"/>
    <property type="match status" value="1"/>
</dbReference>
<dbReference type="Proteomes" id="UP000654075">
    <property type="component" value="Unassembled WGS sequence"/>
</dbReference>
<dbReference type="EMBL" id="CAJNNV010029801">
    <property type="protein sequence ID" value="CAE8630148.1"/>
    <property type="molecule type" value="Genomic_DNA"/>
</dbReference>
<gene>
    <name evidence="5" type="ORF">PGLA1383_LOCUS46544</name>
    <name evidence="6" type="ORF">PGLA2088_LOCUS12447</name>
</gene>
<name>A0A813GY12_POLGL</name>
<dbReference type="InterPro" id="IPR013083">
    <property type="entry name" value="Znf_RING/FYVE/PHD"/>
</dbReference>
<feature type="domain" description="RING-type" evidence="4">
    <location>
        <begin position="886"/>
        <end position="949"/>
    </location>
</feature>
<accession>A0A813GY12</accession>
<dbReference type="InterPro" id="IPR021133">
    <property type="entry name" value="HEAT_type_2"/>
</dbReference>
<evidence type="ECO:0000256" key="2">
    <source>
        <dbReference type="PROSITE-ProRule" id="PRU00175"/>
    </source>
</evidence>
<dbReference type="Gene3D" id="3.30.40.10">
    <property type="entry name" value="Zinc/RING finger domain, C3HC4 (zinc finger)"/>
    <property type="match status" value="1"/>
</dbReference>
<dbReference type="InterPro" id="IPR004155">
    <property type="entry name" value="PBS_lyase_HEAT"/>
</dbReference>
<dbReference type="SMART" id="SM00567">
    <property type="entry name" value="EZ_HEAT"/>
    <property type="match status" value="4"/>
</dbReference>
<evidence type="ECO:0000313" key="5">
    <source>
        <dbReference type="EMBL" id="CAE8630148.1"/>
    </source>
</evidence>
<feature type="repeat" description="HEAT" evidence="1">
    <location>
        <begin position="710"/>
        <end position="752"/>
    </location>
</feature>
<evidence type="ECO:0000313" key="7">
    <source>
        <dbReference type="Proteomes" id="UP000654075"/>
    </source>
</evidence>
<dbReference type="Pfam" id="PF13646">
    <property type="entry name" value="HEAT_2"/>
    <property type="match status" value="1"/>
</dbReference>
<dbReference type="Proteomes" id="UP000626109">
    <property type="component" value="Unassembled WGS sequence"/>
</dbReference>
<sequence>MAERYCNLPYLTCQGEGSDPGHACALLPVLFSLAPFRDAVYVYAKADARDNAVLAALADLFDAMGRASIDETRPPIVDVRAFLEALDKDPSTSLAYGRSWLEPGCCDELLQTLLKVVPGVEEICKVRGTYWSECEGKKVRLASITNVCARDILFGTDEPSDYESSSETCIVHVIPHAGSVRGCLFSSRRRSFECGTEDELYVRFQGEHVGESVKSISSCCVLECTSFEALEHTKLVFIAIWSAMMDSGFCIDDRLSLSGKVYILRCVIRFELKTDGAFGTLAYVCLESKWFKVGGKQVSQSKALEPGSSACPPQLLIYEETGSDLFHLPVAATVVSRHLQELPSKLQEVPSASTTSPIDDPGVGVVVLLHGLEADITGRVGIVLSQSGLCCRVALGRRRLEDLQPNWKGSDLDKFIVNVNRENASALSKLCSSSEKLPTPVLHAIFLATGKRRLDDCEQKKMRRWLQHALQTYPETALVLRNFCKRRVSWALHNNNHWIRLNSLECLEAFVNQLPETKQHLVAEDVVGIMHALRYDGHASVRETAASAAGKLGPYLLGGPDCLLYALKHDPATQVRISACGALVQWDARSFDEDTRVHLVALLRNRDDQELLPGSDLCWHALDMVSILAISDLTALSAVMHVLQLSRPGPLQSKAALVLGELAVLEPEICLPALCRQLEVDIAESSQGFVALRLQIIEVLQRLGGAAAHLAPAAEGLSRALCRDTDAMVRIAAARALASFGPSLTGDALQALKAAMNDPDASVQRAAKASQHDASRPLPSGVFIRYGEDKIELLRAQVQVALAERLQQGPLARHEYAIERRFSSSATTSNSATNDETRNAAPAVDIADDETTSASQVARDMEILDFKPDAVRASIPETGPEDDNTCVSCVDAEAEFVMSTCGHLSYCLTCRKGAVHSDRRRRGVHGTGSSGKLKAKQYDKYMLTCPMCRAESPCVHKDKYKGQVFKP</sequence>
<dbReference type="Gene3D" id="1.25.10.10">
    <property type="entry name" value="Leucine-rich Repeat Variant"/>
    <property type="match status" value="2"/>
</dbReference>
<protein>
    <recommendedName>
        <fullName evidence="4">RING-type domain-containing protein</fullName>
    </recommendedName>
</protein>
<reference evidence="5" key="1">
    <citation type="submission" date="2021-02" db="EMBL/GenBank/DDBJ databases">
        <authorList>
            <person name="Dougan E. K."/>
            <person name="Rhodes N."/>
            <person name="Thang M."/>
            <person name="Chan C."/>
        </authorList>
    </citation>
    <scope>NUCLEOTIDE SEQUENCE</scope>
</reference>
<dbReference type="EMBL" id="CAJNNW010014644">
    <property type="protein sequence ID" value="CAE8656892.1"/>
    <property type="molecule type" value="Genomic_DNA"/>
</dbReference>
<feature type="compositionally biased region" description="Low complexity" evidence="3">
    <location>
        <begin position="823"/>
        <end position="834"/>
    </location>
</feature>
<feature type="region of interest" description="Disordered" evidence="3">
    <location>
        <begin position="823"/>
        <end position="854"/>
    </location>
</feature>
<dbReference type="PROSITE" id="PS50089">
    <property type="entry name" value="ZF_RING_2"/>
    <property type="match status" value="1"/>
</dbReference>
<proteinExistence type="predicted"/>
<organism evidence="5 7">
    <name type="scientific">Polarella glacialis</name>
    <name type="common">Dinoflagellate</name>
    <dbReference type="NCBI Taxonomy" id="89957"/>
    <lineage>
        <taxon>Eukaryota</taxon>
        <taxon>Sar</taxon>
        <taxon>Alveolata</taxon>
        <taxon>Dinophyceae</taxon>
        <taxon>Suessiales</taxon>
        <taxon>Suessiaceae</taxon>
        <taxon>Polarella</taxon>
    </lineage>
</organism>
<dbReference type="GO" id="GO:0008270">
    <property type="term" value="F:zinc ion binding"/>
    <property type="evidence" value="ECO:0007669"/>
    <property type="project" value="UniProtKB-KW"/>
</dbReference>
<keyword evidence="2" id="KW-0862">Zinc</keyword>
<dbReference type="AlphaFoldDB" id="A0A813GY12"/>
<evidence type="ECO:0000256" key="3">
    <source>
        <dbReference type="SAM" id="MobiDB-lite"/>
    </source>
</evidence>
<keyword evidence="2" id="KW-0479">Metal-binding</keyword>
<keyword evidence="7" id="KW-1185">Reference proteome</keyword>
<evidence type="ECO:0000256" key="1">
    <source>
        <dbReference type="PROSITE-ProRule" id="PRU00103"/>
    </source>
</evidence>
<dbReference type="PROSITE" id="PS50077">
    <property type="entry name" value="HEAT_REPEAT"/>
    <property type="match status" value="1"/>
</dbReference>
<dbReference type="InterPro" id="IPR011989">
    <property type="entry name" value="ARM-like"/>
</dbReference>
<dbReference type="InterPro" id="IPR001841">
    <property type="entry name" value="Znf_RING"/>
</dbReference>